<proteinExistence type="predicted"/>
<sequence length="326" mass="33571">MFNRWWKSQCPRQLWSISRKSCHRIIRRRLKIAGAIGANTSAALRLSADMPAFGTVGRAIRNSITAKHHYTPPNRLAAPCRETFVIPSRCLAMDVLKLQASDRSKVRAFLDFRLPGRSSGGMETEEDMTHNHNRLFFAVLASTCALLAMPASNARAIDVGVSVNAGNAVSADVGASIGGGRGISADANASVGGSNGVNADATASAGGGRGLDADVNARIGRGVNADLNARTGGSDGIDANATASVGSGNGVDADLAIGRVDGAGSSGRPAGERSLSASQIRTLAAFQARPVNEQRKMLVRCADISASGGDSGLAGLCSLLQATASR</sequence>
<accession>Q1MH75</accession>
<organism evidence="1 2">
    <name type="scientific">Rhizobium johnstonii (strain DSM 114642 / LMG 32736 / 3841)</name>
    <name type="common">Rhizobium leguminosarum bv. viciae</name>
    <dbReference type="NCBI Taxonomy" id="216596"/>
    <lineage>
        <taxon>Bacteria</taxon>
        <taxon>Pseudomonadati</taxon>
        <taxon>Pseudomonadota</taxon>
        <taxon>Alphaproteobacteria</taxon>
        <taxon>Hyphomicrobiales</taxon>
        <taxon>Rhizobiaceae</taxon>
        <taxon>Rhizobium/Agrobacterium group</taxon>
        <taxon>Rhizobium</taxon>
        <taxon>Rhizobium johnstonii</taxon>
    </lineage>
</organism>
<dbReference type="KEGG" id="rle:RL2200"/>
<gene>
    <name evidence="1" type="ordered locus">RL2200</name>
</gene>
<reference evidence="1 2" key="1">
    <citation type="journal article" date="2006" name="Genome Biol.">
        <title>The genome of Rhizobium leguminosarum has recognizable core and accessory components.</title>
        <authorList>
            <person name="Young J.W."/>
            <person name="Crossman L.C."/>
            <person name="Johnston A.W.B."/>
            <person name="Thomson N.R."/>
            <person name="Ghazoui Z.F."/>
            <person name="Hull K.H."/>
            <person name="Wexler M."/>
            <person name="Curson A.R.J."/>
            <person name="Todd J.D."/>
            <person name="Poole P.S."/>
            <person name="Mauchline T.H."/>
            <person name="East A.K."/>
            <person name="Quail M.A."/>
            <person name="Churcher C."/>
            <person name="Arrowsmith C."/>
            <person name="Cherevach A."/>
            <person name="Chillingworth T."/>
            <person name="Clarke K."/>
            <person name="Cronin A."/>
            <person name="Davis P."/>
            <person name="Fraser A."/>
            <person name="Hance Z."/>
            <person name="Hauser H."/>
            <person name="Jagels K."/>
            <person name="Moule S."/>
            <person name="Mungall K."/>
            <person name="Norbertczak H."/>
            <person name="Rabbinowitsch E."/>
            <person name="Sanders M."/>
            <person name="Simmonds M."/>
            <person name="Whitehead S."/>
            <person name="Parkhill J."/>
        </authorList>
    </citation>
    <scope>NUCLEOTIDE SEQUENCE [LARGE SCALE GENOMIC DNA]</scope>
    <source>
        <strain evidence="2">DSM 114642 / LMG 32736 / 3841</strain>
    </source>
</reference>
<dbReference type="eggNOG" id="ENOG5033YKV">
    <property type="taxonomic scope" value="Bacteria"/>
</dbReference>
<dbReference type="Proteomes" id="UP000006575">
    <property type="component" value="Chromosome"/>
</dbReference>
<evidence type="ECO:0000313" key="1">
    <source>
        <dbReference type="EMBL" id="CAK07692.1"/>
    </source>
</evidence>
<keyword evidence="2" id="KW-1185">Reference proteome</keyword>
<dbReference type="AlphaFoldDB" id="Q1MH75"/>
<dbReference type="EMBL" id="AM236080">
    <property type="protein sequence ID" value="CAK07692.1"/>
    <property type="molecule type" value="Genomic_DNA"/>
</dbReference>
<evidence type="ECO:0000313" key="2">
    <source>
        <dbReference type="Proteomes" id="UP000006575"/>
    </source>
</evidence>
<dbReference type="HOGENOM" id="CLU_073839_0_0_5"/>
<protein>
    <submittedName>
        <fullName evidence="1">Uncharacterized protein</fullName>
    </submittedName>
</protein>
<dbReference type="EnsemblBacteria" id="CAK07692">
    <property type="protein sequence ID" value="CAK07692"/>
    <property type="gene ID" value="RL2200"/>
</dbReference>
<name>Q1MH75_RHIJ3</name>